<comment type="caution">
    <text evidence="1">The sequence shown here is derived from an EMBL/GenBank/DDBJ whole genome shotgun (WGS) entry which is preliminary data.</text>
</comment>
<evidence type="ECO:0000313" key="1">
    <source>
        <dbReference type="EMBL" id="CAI8016489.1"/>
    </source>
</evidence>
<keyword evidence="2" id="KW-1185">Reference proteome</keyword>
<accession>A0AA35RSL4</accession>
<dbReference type="Proteomes" id="UP001174909">
    <property type="component" value="Unassembled WGS sequence"/>
</dbReference>
<protein>
    <submittedName>
        <fullName evidence="1">Uncharacterized protein</fullName>
    </submittedName>
</protein>
<organism evidence="1 2">
    <name type="scientific">Geodia barretti</name>
    <name type="common">Barrett's horny sponge</name>
    <dbReference type="NCBI Taxonomy" id="519541"/>
    <lineage>
        <taxon>Eukaryota</taxon>
        <taxon>Metazoa</taxon>
        <taxon>Porifera</taxon>
        <taxon>Demospongiae</taxon>
        <taxon>Heteroscleromorpha</taxon>
        <taxon>Tetractinellida</taxon>
        <taxon>Astrophorina</taxon>
        <taxon>Geodiidae</taxon>
        <taxon>Geodia</taxon>
    </lineage>
</organism>
<reference evidence="1" key="1">
    <citation type="submission" date="2023-03" db="EMBL/GenBank/DDBJ databases">
        <authorList>
            <person name="Steffen K."/>
            <person name="Cardenas P."/>
        </authorList>
    </citation>
    <scope>NUCLEOTIDE SEQUENCE</scope>
</reference>
<evidence type="ECO:0000313" key="2">
    <source>
        <dbReference type="Proteomes" id="UP001174909"/>
    </source>
</evidence>
<gene>
    <name evidence="1" type="ORF">GBAR_LOCUS10111</name>
</gene>
<proteinExistence type="predicted"/>
<sequence length="79" mass="8994">MRRLRLDASIITDFEWGMAFSCKDELMHHVPVQWNLSIGTPPSVYETTIWDPISLAPLILTTVERPRGLSTYYGAEVVT</sequence>
<feature type="non-terminal residue" evidence="1">
    <location>
        <position position="79"/>
    </location>
</feature>
<dbReference type="AlphaFoldDB" id="A0AA35RSL4"/>
<dbReference type="EMBL" id="CASHTH010001533">
    <property type="protein sequence ID" value="CAI8016489.1"/>
    <property type="molecule type" value="Genomic_DNA"/>
</dbReference>
<name>A0AA35RSL4_GEOBA</name>